<keyword evidence="2" id="KW-0732">Signal</keyword>
<feature type="signal peptide" evidence="2">
    <location>
        <begin position="1"/>
        <end position="23"/>
    </location>
</feature>
<reference evidence="3" key="2">
    <citation type="submission" date="2023-05" db="EMBL/GenBank/DDBJ databases">
        <authorList>
            <consortium name="Lawrence Berkeley National Laboratory"/>
            <person name="Steindorff A."/>
            <person name="Hensen N."/>
            <person name="Bonometti L."/>
            <person name="Westerberg I."/>
            <person name="Brannstrom I.O."/>
            <person name="Guillou S."/>
            <person name="Cros-Aarteil S."/>
            <person name="Calhoun S."/>
            <person name="Haridas S."/>
            <person name="Kuo A."/>
            <person name="Mondo S."/>
            <person name="Pangilinan J."/>
            <person name="Riley R."/>
            <person name="Labutti K."/>
            <person name="Andreopoulos B."/>
            <person name="Lipzen A."/>
            <person name="Chen C."/>
            <person name="Yanf M."/>
            <person name="Daum C."/>
            <person name="Ng V."/>
            <person name="Clum A."/>
            <person name="Ohm R."/>
            <person name="Martin F."/>
            <person name="Silar P."/>
            <person name="Natvig D."/>
            <person name="Lalanne C."/>
            <person name="Gautier V."/>
            <person name="Ament-Velasquez S.L."/>
            <person name="Kruys A."/>
            <person name="Hutchinson M.I."/>
            <person name="Powell A.J."/>
            <person name="Barry K."/>
            <person name="Miller A.N."/>
            <person name="Grigoriev I.V."/>
            <person name="Debuchy R."/>
            <person name="Gladieux P."/>
            <person name="Thoren M.H."/>
            <person name="Johannesson H."/>
        </authorList>
    </citation>
    <scope>NUCLEOTIDE SEQUENCE</scope>
    <source>
        <strain evidence="3">CBS 990.96</strain>
    </source>
</reference>
<feature type="region of interest" description="Disordered" evidence="1">
    <location>
        <begin position="127"/>
        <end position="154"/>
    </location>
</feature>
<dbReference type="AlphaFoldDB" id="A0AAN7BKP8"/>
<dbReference type="Proteomes" id="UP001301958">
    <property type="component" value="Unassembled WGS sequence"/>
</dbReference>
<keyword evidence="4" id="KW-1185">Reference proteome</keyword>
<sequence>MWSTKSIAAALLLASNLGDWVNANKTLESESVDITTVGITTVTIYSSVSTPIATIVTFTPEINTPVPTPTASGVSGVTVWTITGSGTSSVIPVISSTLFVNVSAAGNITTLVIDTAAPTLNLTSATPIDSPAPISDHTKSTSAPSEGRSASKATGAKNAAAAADAVLVVRRSIKAMAFGFLLALAL</sequence>
<protein>
    <submittedName>
        <fullName evidence="3">Uncharacterized protein</fullName>
    </submittedName>
</protein>
<feature type="chain" id="PRO_5042984584" evidence="2">
    <location>
        <begin position="24"/>
        <end position="186"/>
    </location>
</feature>
<accession>A0AAN7BKP8</accession>
<evidence type="ECO:0000313" key="4">
    <source>
        <dbReference type="Proteomes" id="UP001301958"/>
    </source>
</evidence>
<evidence type="ECO:0000313" key="3">
    <source>
        <dbReference type="EMBL" id="KAK4225070.1"/>
    </source>
</evidence>
<proteinExistence type="predicted"/>
<evidence type="ECO:0000256" key="1">
    <source>
        <dbReference type="SAM" id="MobiDB-lite"/>
    </source>
</evidence>
<evidence type="ECO:0000256" key="2">
    <source>
        <dbReference type="SAM" id="SignalP"/>
    </source>
</evidence>
<reference evidence="3" key="1">
    <citation type="journal article" date="2023" name="Mol. Phylogenet. Evol.">
        <title>Genome-scale phylogeny and comparative genomics of the fungal order Sordariales.</title>
        <authorList>
            <person name="Hensen N."/>
            <person name="Bonometti L."/>
            <person name="Westerberg I."/>
            <person name="Brannstrom I.O."/>
            <person name="Guillou S."/>
            <person name="Cros-Aarteil S."/>
            <person name="Calhoun S."/>
            <person name="Haridas S."/>
            <person name="Kuo A."/>
            <person name="Mondo S."/>
            <person name="Pangilinan J."/>
            <person name="Riley R."/>
            <person name="LaButti K."/>
            <person name="Andreopoulos B."/>
            <person name="Lipzen A."/>
            <person name="Chen C."/>
            <person name="Yan M."/>
            <person name="Daum C."/>
            <person name="Ng V."/>
            <person name="Clum A."/>
            <person name="Steindorff A."/>
            <person name="Ohm R.A."/>
            <person name="Martin F."/>
            <person name="Silar P."/>
            <person name="Natvig D.O."/>
            <person name="Lalanne C."/>
            <person name="Gautier V."/>
            <person name="Ament-Velasquez S.L."/>
            <person name="Kruys A."/>
            <person name="Hutchinson M.I."/>
            <person name="Powell A.J."/>
            <person name="Barry K."/>
            <person name="Miller A.N."/>
            <person name="Grigoriev I.V."/>
            <person name="Debuchy R."/>
            <person name="Gladieux P."/>
            <person name="Hiltunen Thoren M."/>
            <person name="Johannesson H."/>
        </authorList>
    </citation>
    <scope>NUCLEOTIDE SEQUENCE</scope>
    <source>
        <strain evidence="3">CBS 990.96</strain>
    </source>
</reference>
<gene>
    <name evidence="3" type="ORF">QBC38DRAFT_280363</name>
</gene>
<organism evidence="3 4">
    <name type="scientific">Podospora fimiseda</name>
    <dbReference type="NCBI Taxonomy" id="252190"/>
    <lineage>
        <taxon>Eukaryota</taxon>
        <taxon>Fungi</taxon>
        <taxon>Dikarya</taxon>
        <taxon>Ascomycota</taxon>
        <taxon>Pezizomycotina</taxon>
        <taxon>Sordariomycetes</taxon>
        <taxon>Sordariomycetidae</taxon>
        <taxon>Sordariales</taxon>
        <taxon>Podosporaceae</taxon>
        <taxon>Podospora</taxon>
    </lineage>
</organism>
<dbReference type="EMBL" id="MU865376">
    <property type="protein sequence ID" value="KAK4225070.1"/>
    <property type="molecule type" value="Genomic_DNA"/>
</dbReference>
<name>A0AAN7BKP8_9PEZI</name>
<comment type="caution">
    <text evidence="3">The sequence shown here is derived from an EMBL/GenBank/DDBJ whole genome shotgun (WGS) entry which is preliminary data.</text>
</comment>